<dbReference type="AlphaFoldDB" id="A0A9X2AFL4"/>
<evidence type="ECO:0000256" key="3">
    <source>
        <dbReference type="ARBA" id="ARBA00022516"/>
    </source>
</evidence>
<evidence type="ECO:0000313" key="11">
    <source>
        <dbReference type="EMBL" id="MCI0184151.1"/>
    </source>
</evidence>
<gene>
    <name evidence="11" type="primary">plsX_1</name>
    <name evidence="10" type="synonym">plsX</name>
    <name evidence="11" type="ORF">MM817_02446</name>
</gene>
<dbReference type="EMBL" id="JALBUF010000009">
    <property type="protein sequence ID" value="MCI0184151.1"/>
    <property type="molecule type" value="Genomic_DNA"/>
</dbReference>
<evidence type="ECO:0000256" key="5">
    <source>
        <dbReference type="ARBA" id="ARBA00023098"/>
    </source>
</evidence>
<name>A0A9X2AFL4_9BACL</name>
<protein>
    <recommendedName>
        <fullName evidence="8 10">Phosphate acyltransferase</fullName>
        <ecNumber evidence="8 10">2.3.1.274</ecNumber>
    </recommendedName>
    <alternativeName>
        <fullName evidence="10">Acyl-ACP phosphotransacylase</fullName>
    </alternativeName>
    <alternativeName>
        <fullName evidence="10">Acyl-[acyl-carrier-protein]--phosphate acyltransferase</fullName>
    </alternativeName>
    <alternativeName>
        <fullName evidence="10">Phosphate-acyl-ACP acyltransferase</fullName>
    </alternativeName>
</protein>
<evidence type="ECO:0000256" key="6">
    <source>
        <dbReference type="ARBA" id="ARBA00023209"/>
    </source>
</evidence>
<keyword evidence="11" id="KW-0012">Acyltransferase</keyword>
<comment type="subcellular location">
    <subcellularLocation>
        <location evidence="10">Cytoplasm</location>
    </subcellularLocation>
    <text evidence="10">Associated with the membrane possibly through PlsY.</text>
</comment>
<dbReference type="Proteomes" id="UP001139263">
    <property type="component" value="Unassembled WGS sequence"/>
</dbReference>
<evidence type="ECO:0000256" key="9">
    <source>
        <dbReference type="ARBA" id="ARBA00046608"/>
    </source>
</evidence>
<dbReference type="GO" id="GO:0005737">
    <property type="term" value="C:cytoplasm"/>
    <property type="evidence" value="ECO:0007669"/>
    <property type="project" value="UniProtKB-SubCell"/>
</dbReference>
<comment type="pathway">
    <text evidence="10">Lipid metabolism; phospholipid metabolism.</text>
</comment>
<reference evidence="11" key="1">
    <citation type="submission" date="2022-03" db="EMBL/GenBank/DDBJ databases">
        <title>Draft Genome Sequence of Firmicute Strain S0AB, a Heterotrophic Iron/Sulfur-Oxidizing Extreme Acidophile.</title>
        <authorList>
            <person name="Vergara E."/>
            <person name="Pakostova E."/>
            <person name="Johnson D.B."/>
            <person name="Holmes D.S."/>
        </authorList>
    </citation>
    <scope>NUCLEOTIDE SEQUENCE</scope>
    <source>
        <strain evidence="11">S0AB</strain>
    </source>
</reference>
<dbReference type="PANTHER" id="PTHR30100:SF1">
    <property type="entry name" value="PHOSPHATE ACYLTRANSFERASE"/>
    <property type="match status" value="1"/>
</dbReference>
<comment type="catalytic activity">
    <reaction evidence="1 10">
        <text>a fatty acyl-[ACP] + phosphate = an acyl phosphate + holo-[ACP]</text>
        <dbReference type="Rhea" id="RHEA:42292"/>
        <dbReference type="Rhea" id="RHEA-COMP:9685"/>
        <dbReference type="Rhea" id="RHEA-COMP:14125"/>
        <dbReference type="ChEBI" id="CHEBI:43474"/>
        <dbReference type="ChEBI" id="CHEBI:59918"/>
        <dbReference type="ChEBI" id="CHEBI:64479"/>
        <dbReference type="ChEBI" id="CHEBI:138651"/>
        <dbReference type="EC" id="2.3.1.274"/>
    </reaction>
</comment>
<keyword evidence="7 10" id="KW-1208">Phospholipid metabolism</keyword>
<keyword evidence="4 10" id="KW-0808">Transferase</keyword>
<accession>A0A9X2AFL4</accession>
<evidence type="ECO:0000256" key="8">
    <source>
        <dbReference type="ARBA" id="ARBA00024069"/>
    </source>
</evidence>
<dbReference type="Pfam" id="PF02504">
    <property type="entry name" value="FA_synthesis"/>
    <property type="match status" value="1"/>
</dbReference>
<dbReference type="RefSeq" id="WP_241715537.1">
    <property type="nucleotide sequence ID" value="NZ_JALBUF010000009.1"/>
</dbReference>
<keyword evidence="12" id="KW-1185">Reference proteome</keyword>
<dbReference type="NCBIfam" id="TIGR00182">
    <property type="entry name" value="plsX"/>
    <property type="match status" value="1"/>
</dbReference>
<dbReference type="GO" id="GO:0043811">
    <property type="term" value="F:phosphate:acyl-[acyl carrier protein] acyltransferase activity"/>
    <property type="evidence" value="ECO:0007669"/>
    <property type="project" value="UniProtKB-UniRule"/>
</dbReference>
<dbReference type="PANTHER" id="PTHR30100">
    <property type="entry name" value="FATTY ACID/PHOSPHOLIPID SYNTHESIS PROTEIN PLSX"/>
    <property type="match status" value="1"/>
</dbReference>
<dbReference type="Gene3D" id="3.40.718.10">
    <property type="entry name" value="Isopropylmalate Dehydrogenase"/>
    <property type="match status" value="1"/>
</dbReference>
<evidence type="ECO:0000256" key="4">
    <source>
        <dbReference type="ARBA" id="ARBA00022679"/>
    </source>
</evidence>
<dbReference type="SUPFAM" id="SSF53659">
    <property type="entry name" value="Isocitrate/Isopropylmalate dehydrogenase-like"/>
    <property type="match status" value="1"/>
</dbReference>
<evidence type="ECO:0000256" key="7">
    <source>
        <dbReference type="ARBA" id="ARBA00023264"/>
    </source>
</evidence>
<comment type="subunit">
    <text evidence="9 10">Homodimer. Probably interacts with PlsY.</text>
</comment>
<dbReference type="InterPro" id="IPR012281">
    <property type="entry name" value="Phospholipid_synth_PlsX-like"/>
</dbReference>
<dbReference type="GO" id="GO:0008654">
    <property type="term" value="P:phospholipid biosynthetic process"/>
    <property type="evidence" value="ECO:0007669"/>
    <property type="project" value="UniProtKB-KW"/>
</dbReference>
<comment type="similarity">
    <text evidence="10">Belongs to the PlsX family.</text>
</comment>
<sequence length="327" mass="35034">MRIAIDAMGGDHAPNAPVLGTIQAARDLPDVEFILVGRDAEIRVITSEFPPNVTIVHAEDVIAPNAEPVKSVRKQKDSSLVVCTTMVRDGTADAMVSAGNTGAFMVAGLFVVGRMEGIERPALAAMMPTFKGQGVLLMDAGANTDSTAKNLVQWAHMGQAYMRLTHGLSHVRVGLLNIGSEPGKGNELSKVAYELLEHDCSHFVGNVEARELLNGACDVVVCDGFVGNVLVKFYEGAGMGFLESLKHIFFANPLTKLAALSMRSGLKAFKKRFDYAEYGGGPFLGVRGVLVKAHGSSNPRAFEMAVRHAYNMQHSGLIQDLEQSIHG</sequence>
<dbReference type="GO" id="GO:0006633">
    <property type="term" value="P:fatty acid biosynthetic process"/>
    <property type="evidence" value="ECO:0007669"/>
    <property type="project" value="UniProtKB-UniRule"/>
</dbReference>
<dbReference type="PIRSF" id="PIRSF002465">
    <property type="entry name" value="Phsphlp_syn_PlsX"/>
    <property type="match status" value="1"/>
</dbReference>
<organism evidence="11 12">
    <name type="scientific">Sulfoacidibacillus ferrooxidans</name>
    <dbReference type="NCBI Taxonomy" id="2005001"/>
    <lineage>
        <taxon>Bacteria</taxon>
        <taxon>Bacillati</taxon>
        <taxon>Bacillota</taxon>
        <taxon>Bacilli</taxon>
        <taxon>Bacillales</taxon>
        <taxon>Alicyclobacillaceae</taxon>
        <taxon>Sulfoacidibacillus</taxon>
    </lineage>
</organism>
<evidence type="ECO:0000256" key="2">
    <source>
        <dbReference type="ARBA" id="ARBA00022490"/>
    </source>
</evidence>
<keyword evidence="6 10" id="KW-0594">Phospholipid biosynthesis</keyword>
<keyword evidence="5 10" id="KW-0443">Lipid metabolism</keyword>
<keyword evidence="2 10" id="KW-0963">Cytoplasm</keyword>
<evidence type="ECO:0000256" key="1">
    <source>
        <dbReference type="ARBA" id="ARBA00001232"/>
    </source>
</evidence>
<evidence type="ECO:0000313" key="12">
    <source>
        <dbReference type="Proteomes" id="UP001139263"/>
    </source>
</evidence>
<proteinExistence type="inferred from homology"/>
<comment type="caution">
    <text evidence="11">The sequence shown here is derived from an EMBL/GenBank/DDBJ whole genome shotgun (WGS) entry which is preliminary data.</text>
</comment>
<comment type="function">
    <text evidence="10">Catalyzes the reversible formation of acyl-phosphate (acyl-PO(4)) from acyl-[acyl-carrier-protein] (acyl-ACP). This enzyme utilizes acyl-ACP as fatty acyl donor, but not acyl-CoA.</text>
</comment>
<evidence type="ECO:0000256" key="10">
    <source>
        <dbReference type="HAMAP-Rule" id="MF_00019"/>
    </source>
</evidence>
<keyword evidence="3 10" id="KW-0444">Lipid biosynthesis</keyword>
<dbReference type="HAMAP" id="MF_00019">
    <property type="entry name" value="PlsX"/>
    <property type="match status" value="1"/>
</dbReference>
<dbReference type="InterPro" id="IPR003664">
    <property type="entry name" value="FA_synthesis"/>
</dbReference>
<dbReference type="EC" id="2.3.1.274" evidence="8 10"/>